<proteinExistence type="predicted"/>
<gene>
    <name evidence="3" type="ORF">SAMN02745977_00831</name>
</gene>
<dbReference type="InterPro" id="IPR012312">
    <property type="entry name" value="Hemerythrin-like"/>
</dbReference>
<protein>
    <submittedName>
        <fullName evidence="3">Hemerythrin-like domain-containing protein</fullName>
    </submittedName>
</protein>
<accession>A0A1H8EVD8</accession>
<dbReference type="Gene3D" id="1.20.120.520">
    <property type="entry name" value="nmb1532 protein domain like"/>
    <property type="match status" value="1"/>
</dbReference>
<evidence type="ECO:0000313" key="4">
    <source>
        <dbReference type="Proteomes" id="UP000199531"/>
    </source>
</evidence>
<feature type="domain" description="Hemerythrin-like" evidence="2">
    <location>
        <begin position="50"/>
        <end position="186"/>
    </location>
</feature>
<dbReference type="STRING" id="1121117.SAMN02745977_00831"/>
<evidence type="ECO:0000256" key="1">
    <source>
        <dbReference type="SAM" id="MobiDB-lite"/>
    </source>
</evidence>
<dbReference type="Proteomes" id="UP000199531">
    <property type="component" value="Unassembled WGS sequence"/>
</dbReference>
<reference evidence="3 4" key="1">
    <citation type="submission" date="2016-10" db="EMBL/GenBank/DDBJ databases">
        <authorList>
            <person name="de Groot N.N."/>
        </authorList>
    </citation>
    <scope>NUCLEOTIDE SEQUENCE [LARGE SCALE GENOMIC DNA]</scope>
    <source>
        <strain evidence="3 4">DSM 15123</strain>
    </source>
</reference>
<feature type="compositionally biased region" description="Basic and acidic residues" evidence="1">
    <location>
        <begin position="193"/>
        <end position="204"/>
    </location>
</feature>
<organism evidence="3 4">
    <name type="scientific">Brachymonas denitrificans DSM 15123</name>
    <dbReference type="NCBI Taxonomy" id="1121117"/>
    <lineage>
        <taxon>Bacteria</taxon>
        <taxon>Pseudomonadati</taxon>
        <taxon>Pseudomonadota</taxon>
        <taxon>Betaproteobacteria</taxon>
        <taxon>Burkholderiales</taxon>
        <taxon>Comamonadaceae</taxon>
        <taxon>Brachymonas</taxon>
    </lineage>
</organism>
<dbReference type="EMBL" id="FOCW01000001">
    <property type="protein sequence ID" value="SEN23443.1"/>
    <property type="molecule type" value="Genomic_DNA"/>
</dbReference>
<dbReference type="CDD" id="cd12108">
    <property type="entry name" value="Hr-like"/>
    <property type="match status" value="1"/>
</dbReference>
<evidence type="ECO:0000313" key="3">
    <source>
        <dbReference type="EMBL" id="SEN23443.1"/>
    </source>
</evidence>
<keyword evidence="4" id="KW-1185">Reference proteome</keyword>
<feature type="region of interest" description="Disordered" evidence="1">
    <location>
        <begin position="190"/>
        <end position="213"/>
    </location>
</feature>
<name>A0A1H8EVD8_9BURK</name>
<dbReference type="Pfam" id="PF01814">
    <property type="entry name" value="Hemerythrin"/>
    <property type="match status" value="1"/>
</dbReference>
<dbReference type="AlphaFoldDB" id="A0A1H8EVD8"/>
<sequence length="213" mass="24196">MSPPQLLPSPPICLRTGHNGRFRTQSSDAVATVPILEPGRTGLAPTFEQPLHMLQACHERVLRMCTLLERLQEHAATKGADDQARQAARDILRYFDLAGPHHHEDEERHLFPRMLASGDERQVQLAEKLHQQHLDMAALWQALRKELEQMESGNAEPLLKSAVTAPFLSAYREHIDCEEEQAYPLAFQDASEEQQRAWGEEMAQRRISQPKLG</sequence>
<evidence type="ECO:0000259" key="2">
    <source>
        <dbReference type="Pfam" id="PF01814"/>
    </source>
</evidence>